<sequence length="35" mass="3736">MEMSPQAHLAFSSLPPGRQTPSGSLTRIGCSVFMN</sequence>
<evidence type="ECO:0000256" key="1">
    <source>
        <dbReference type="SAM" id="MobiDB-lite"/>
    </source>
</evidence>
<name>A0AAF0UUT0_SOLVR</name>
<dbReference type="EMBL" id="CP133621">
    <property type="protein sequence ID" value="WMV51748.1"/>
    <property type="molecule type" value="Genomic_DNA"/>
</dbReference>
<protein>
    <submittedName>
        <fullName evidence="2">Uncharacterized protein</fullName>
    </submittedName>
</protein>
<dbReference type="Proteomes" id="UP001234989">
    <property type="component" value="Chromosome 10"/>
</dbReference>
<proteinExistence type="predicted"/>
<evidence type="ECO:0000313" key="2">
    <source>
        <dbReference type="EMBL" id="WMV51748.1"/>
    </source>
</evidence>
<dbReference type="AlphaFoldDB" id="A0AAF0UUT0"/>
<reference evidence="2" key="1">
    <citation type="submission" date="2023-08" db="EMBL/GenBank/DDBJ databases">
        <title>A de novo genome assembly of Solanum verrucosum Schlechtendal, a Mexican diploid species geographically isolated from the other diploid A-genome species in potato relatives.</title>
        <authorList>
            <person name="Hosaka K."/>
        </authorList>
    </citation>
    <scope>NUCLEOTIDE SEQUENCE</scope>
    <source>
        <tissue evidence="2">Young leaves</tissue>
    </source>
</reference>
<gene>
    <name evidence="2" type="ORF">MTR67_045133</name>
</gene>
<accession>A0AAF0UUT0</accession>
<evidence type="ECO:0000313" key="3">
    <source>
        <dbReference type="Proteomes" id="UP001234989"/>
    </source>
</evidence>
<feature type="region of interest" description="Disordered" evidence="1">
    <location>
        <begin position="1"/>
        <end position="26"/>
    </location>
</feature>
<organism evidence="2 3">
    <name type="scientific">Solanum verrucosum</name>
    <dbReference type="NCBI Taxonomy" id="315347"/>
    <lineage>
        <taxon>Eukaryota</taxon>
        <taxon>Viridiplantae</taxon>
        <taxon>Streptophyta</taxon>
        <taxon>Embryophyta</taxon>
        <taxon>Tracheophyta</taxon>
        <taxon>Spermatophyta</taxon>
        <taxon>Magnoliopsida</taxon>
        <taxon>eudicotyledons</taxon>
        <taxon>Gunneridae</taxon>
        <taxon>Pentapetalae</taxon>
        <taxon>asterids</taxon>
        <taxon>lamiids</taxon>
        <taxon>Solanales</taxon>
        <taxon>Solanaceae</taxon>
        <taxon>Solanoideae</taxon>
        <taxon>Solaneae</taxon>
        <taxon>Solanum</taxon>
    </lineage>
</organism>
<keyword evidence="3" id="KW-1185">Reference proteome</keyword>